<dbReference type="GO" id="GO:0005524">
    <property type="term" value="F:ATP binding"/>
    <property type="evidence" value="ECO:0007669"/>
    <property type="project" value="UniProtKB-KW"/>
</dbReference>
<gene>
    <name evidence="10" type="ORF">TPSB3V08_LOCUS3729</name>
</gene>
<evidence type="ECO:0000256" key="5">
    <source>
        <dbReference type="ARBA" id="ARBA00022840"/>
    </source>
</evidence>
<keyword evidence="7 9" id="KW-0472">Membrane</keyword>
<dbReference type="PANTHER" id="PTHR24223:SF456">
    <property type="entry name" value="MULTIDRUG RESISTANCE-ASSOCIATED PROTEIN LETHAL(2)03659"/>
    <property type="match status" value="1"/>
</dbReference>
<dbReference type="Gene3D" id="1.20.1560.10">
    <property type="entry name" value="ABC transporter type 1, transmembrane domain"/>
    <property type="match status" value="1"/>
</dbReference>
<proteinExistence type="inferred from homology"/>
<keyword evidence="3 9" id="KW-0812">Transmembrane</keyword>
<dbReference type="EMBL" id="OD001666">
    <property type="protein sequence ID" value="CAD7402783.1"/>
    <property type="molecule type" value="Genomic_DNA"/>
</dbReference>
<evidence type="ECO:0000256" key="8">
    <source>
        <dbReference type="SAM" id="MobiDB-lite"/>
    </source>
</evidence>
<dbReference type="PANTHER" id="PTHR24223">
    <property type="entry name" value="ATP-BINDING CASSETTE SUB-FAMILY C"/>
    <property type="match status" value="1"/>
</dbReference>
<sequence length="412" mass="45282">MSLKLSNSPMAIISHLKVFKSLPGNNVLETIQQPHGDHFPSEDLDGDRIFVPKQLDASSHMGKRLVGEGRMVVPDVSVYTIPIFKKGYKGDLEESDLLGPSVVGDTIEATWFAELELSRQRNRKPNLLKVVFRAFYWDFLILGAFQMVCDMVLRMSQPLILGHLLSYFKPGSGVTKQEAYISSAVLALIVGLTAIVYNHTVLRSFNLGMRVRVALSSLIYRKGLILELDRYRLAIRSSSDYGTVSASDGRRLTPGRRGGFSGSWIETTYATLRKVEQCKDGVDYSDEEDKQLARKVDEEKGRGLVEPQEGRGRNVQDNLQKDLVLSLESPATTLNWPQTPPPRPLFGPRWRTPNHPPPAAPGLDLACDASPSGGATGIDPWYLELGASCAEHPPSTDGVAAGSGNDGLDRPP</sequence>
<dbReference type="SUPFAM" id="SSF90123">
    <property type="entry name" value="ABC transporter transmembrane region"/>
    <property type="match status" value="1"/>
</dbReference>
<feature type="region of interest" description="Disordered" evidence="8">
    <location>
        <begin position="283"/>
        <end position="317"/>
    </location>
</feature>
<accession>A0A7R9CWK4</accession>
<evidence type="ECO:0000256" key="9">
    <source>
        <dbReference type="SAM" id="Phobius"/>
    </source>
</evidence>
<feature type="region of interest" description="Disordered" evidence="8">
    <location>
        <begin position="388"/>
        <end position="412"/>
    </location>
</feature>
<keyword evidence="6 9" id="KW-1133">Transmembrane helix</keyword>
<evidence type="ECO:0000256" key="6">
    <source>
        <dbReference type="ARBA" id="ARBA00022989"/>
    </source>
</evidence>
<dbReference type="AlphaFoldDB" id="A0A7R9CWK4"/>
<keyword evidence="4" id="KW-0547">Nucleotide-binding</keyword>
<protein>
    <recommendedName>
        <fullName evidence="11">ABC transmembrane type-1 domain-containing protein</fullName>
    </recommendedName>
</protein>
<dbReference type="GO" id="GO:0042626">
    <property type="term" value="F:ATPase-coupled transmembrane transporter activity"/>
    <property type="evidence" value="ECO:0007669"/>
    <property type="project" value="TreeGrafter"/>
</dbReference>
<dbReference type="GO" id="GO:0016020">
    <property type="term" value="C:membrane"/>
    <property type="evidence" value="ECO:0007669"/>
    <property type="project" value="UniProtKB-SubCell"/>
</dbReference>
<evidence type="ECO:0000313" key="10">
    <source>
        <dbReference type="EMBL" id="CAD7402783.1"/>
    </source>
</evidence>
<organism evidence="10">
    <name type="scientific">Timema poppense</name>
    <name type="common">Walking stick</name>
    <dbReference type="NCBI Taxonomy" id="170557"/>
    <lineage>
        <taxon>Eukaryota</taxon>
        <taxon>Metazoa</taxon>
        <taxon>Ecdysozoa</taxon>
        <taxon>Arthropoda</taxon>
        <taxon>Hexapoda</taxon>
        <taxon>Insecta</taxon>
        <taxon>Pterygota</taxon>
        <taxon>Neoptera</taxon>
        <taxon>Polyneoptera</taxon>
        <taxon>Phasmatodea</taxon>
        <taxon>Timematodea</taxon>
        <taxon>Timematoidea</taxon>
        <taxon>Timematidae</taxon>
        <taxon>Timema</taxon>
    </lineage>
</organism>
<dbReference type="InterPro" id="IPR036640">
    <property type="entry name" value="ABC1_TM_sf"/>
</dbReference>
<comment type="subcellular location">
    <subcellularLocation>
        <location evidence="1">Membrane</location>
        <topology evidence="1">Multi-pass membrane protein</topology>
    </subcellularLocation>
</comment>
<feature type="transmembrane region" description="Helical" evidence="9">
    <location>
        <begin position="130"/>
        <end position="148"/>
    </location>
</feature>
<name>A0A7R9CWK4_TIMPO</name>
<evidence type="ECO:0000256" key="4">
    <source>
        <dbReference type="ARBA" id="ARBA00022741"/>
    </source>
</evidence>
<keyword evidence="5" id="KW-0067">ATP-binding</keyword>
<feature type="compositionally biased region" description="Basic and acidic residues" evidence="8">
    <location>
        <begin position="290"/>
        <end position="314"/>
    </location>
</feature>
<evidence type="ECO:0000256" key="7">
    <source>
        <dbReference type="ARBA" id="ARBA00023136"/>
    </source>
</evidence>
<evidence type="ECO:0000256" key="1">
    <source>
        <dbReference type="ARBA" id="ARBA00004141"/>
    </source>
</evidence>
<comment type="similarity">
    <text evidence="2">Belongs to the ABC transporter superfamily. ABCC family. Conjugate transporter (TC 3.A.1.208) subfamily.</text>
</comment>
<dbReference type="InterPro" id="IPR050173">
    <property type="entry name" value="ABC_transporter_C-like"/>
</dbReference>
<evidence type="ECO:0008006" key="11">
    <source>
        <dbReference type="Google" id="ProtNLM"/>
    </source>
</evidence>
<reference evidence="10" key="1">
    <citation type="submission" date="2020-11" db="EMBL/GenBank/DDBJ databases">
        <authorList>
            <person name="Tran Van P."/>
        </authorList>
    </citation>
    <scope>NUCLEOTIDE SEQUENCE</scope>
</reference>
<evidence type="ECO:0000256" key="2">
    <source>
        <dbReference type="ARBA" id="ARBA00009726"/>
    </source>
</evidence>
<feature type="transmembrane region" description="Helical" evidence="9">
    <location>
        <begin position="179"/>
        <end position="202"/>
    </location>
</feature>
<evidence type="ECO:0000256" key="3">
    <source>
        <dbReference type="ARBA" id="ARBA00022692"/>
    </source>
</evidence>